<dbReference type="EMBL" id="AJLR01000044">
    <property type="protein sequence ID" value="EKN67979.1"/>
    <property type="molecule type" value="Genomic_DNA"/>
</dbReference>
<gene>
    <name evidence="2" type="ORF">BAZO_07189</name>
</gene>
<sequence>MNKIPYLPHLEMKDLEEKANSKLIELHKTSRILGRHVLNIVKKEATLLQSPFPDDNLCAFVCQKKGYLFVYINSQIPEEKQNFAAAHELYHIWFDKDFLTNPEMLNSTTLNDETDNIRELRANLFAALLLIPKHVLEQELMFLEITKNELKSEHVVELAHTFEVPYKSMVRRLYEIGYINKTMTEQLYSEPYVSIIRRKLQLENGEIIKPVIHYEGLTKNAIDLYQEGLITPKRLRNLLSLLQKEPKDFGIELPDELPSEDEIDKLLEEEDG</sequence>
<proteinExistence type="predicted"/>
<dbReference type="PATRIC" id="fig|1131731.3.peg.1504"/>
<reference evidence="2 3" key="1">
    <citation type="journal article" date="2012" name="Front. Microbiol.">
        <title>Redundancy and modularity in membrane-associated dissimilatory nitrate reduction in Bacillus.</title>
        <authorList>
            <person name="Heylen K."/>
            <person name="Keltjens J."/>
        </authorList>
    </citation>
    <scope>NUCLEOTIDE SEQUENCE [LARGE SCALE GENOMIC DNA]</scope>
    <source>
        <strain evidence="2 3">LMG 9581</strain>
    </source>
</reference>
<dbReference type="GeneID" id="89470342"/>
<protein>
    <recommendedName>
        <fullName evidence="1">IrrE N-terminal-like domain-containing protein</fullName>
    </recommendedName>
</protein>
<evidence type="ECO:0000259" key="1">
    <source>
        <dbReference type="Pfam" id="PF06114"/>
    </source>
</evidence>
<dbReference type="PANTHER" id="PTHR43236">
    <property type="entry name" value="ANTITOXIN HIGA1"/>
    <property type="match status" value="1"/>
</dbReference>
<dbReference type="Pfam" id="PF06114">
    <property type="entry name" value="Peptidase_M78"/>
    <property type="match status" value="1"/>
</dbReference>
<dbReference type="RefSeq" id="WP_003330676.1">
    <property type="nucleotide sequence ID" value="NZ_AJLR01000044.1"/>
</dbReference>
<evidence type="ECO:0000313" key="2">
    <source>
        <dbReference type="EMBL" id="EKN67979.1"/>
    </source>
</evidence>
<evidence type="ECO:0000313" key="3">
    <source>
        <dbReference type="Proteomes" id="UP000006315"/>
    </source>
</evidence>
<feature type="domain" description="IrrE N-terminal-like" evidence="1">
    <location>
        <begin position="67"/>
        <end position="173"/>
    </location>
</feature>
<accession>K6DI85</accession>
<dbReference type="InterPro" id="IPR052345">
    <property type="entry name" value="Rad_response_metalloprotease"/>
</dbReference>
<keyword evidence="3" id="KW-1185">Reference proteome</keyword>
<dbReference type="PANTHER" id="PTHR43236:SF1">
    <property type="entry name" value="BLL7220 PROTEIN"/>
    <property type="match status" value="1"/>
</dbReference>
<dbReference type="AlphaFoldDB" id="K6DI85"/>
<comment type="caution">
    <text evidence="2">The sequence shown here is derived from an EMBL/GenBank/DDBJ whole genome shotgun (WGS) entry which is preliminary data.</text>
</comment>
<name>K6DI85_SCHAZ</name>
<dbReference type="STRING" id="1131731.BAZO_07189"/>
<dbReference type="InterPro" id="IPR010359">
    <property type="entry name" value="IrrE_HExxH"/>
</dbReference>
<dbReference type="Gene3D" id="1.10.10.2910">
    <property type="match status" value="1"/>
</dbReference>
<organism evidence="2 3">
    <name type="scientific">Schinkia azotoformans LMG 9581</name>
    <dbReference type="NCBI Taxonomy" id="1131731"/>
    <lineage>
        <taxon>Bacteria</taxon>
        <taxon>Bacillati</taxon>
        <taxon>Bacillota</taxon>
        <taxon>Bacilli</taxon>
        <taxon>Bacillales</taxon>
        <taxon>Bacillaceae</taxon>
        <taxon>Calidifontibacillus/Schinkia group</taxon>
        <taxon>Schinkia</taxon>
    </lineage>
</organism>
<dbReference type="Proteomes" id="UP000006315">
    <property type="component" value="Unassembled WGS sequence"/>
</dbReference>